<proteinExistence type="predicted"/>
<dbReference type="Proteomes" id="UP001165064">
    <property type="component" value="Unassembled WGS sequence"/>
</dbReference>
<evidence type="ECO:0000313" key="2">
    <source>
        <dbReference type="Proteomes" id="UP001165064"/>
    </source>
</evidence>
<keyword evidence="2" id="KW-1185">Reference proteome</keyword>
<protein>
    <submittedName>
        <fullName evidence="1">Unnamed protein product</fullName>
    </submittedName>
</protein>
<accession>A0ACB5TB20</accession>
<comment type="caution">
    <text evidence="1">The sequence shown here is derived from an EMBL/GenBank/DDBJ whole genome shotgun (WGS) entry which is preliminary data.</text>
</comment>
<name>A0ACB5TB20_AMBMO</name>
<organism evidence="1 2">
    <name type="scientific">Ambrosiozyma monospora</name>
    <name type="common">Yeast</name>
    <name type="synonym">Endomycopsis monosporus</name>
    <dbReference type="NCBI Taxonomy" id="43982"/>
    <lineage>
        <taxon>Eukaryota</taxon>
        <taxon>Fungi</taxon>
        <taxon>Dikarya</taxon>
        <taxon>Ascomycota</taxon>
        <taxon>Saccharomycotina</taxon>
        <taxon>Pichiomycetes</taxon>
        <taxon>Pichiales</taxon>
        <taxon>Pichiaceae</taxon>
        <taxon>Ambrosiozyma</taxon>
    </lineage>
</organism>
<reference evidence="1" key="1">
    <citation type="submission" date="2023-04" db="EMBL/GenBank/DDBJ databases">
        <title>Ambrosiozyma monospora NBRC 10751.</title>
        <authorList>
            <person name="Ichikawa N."/>
            <person name="Sato H."/>
            <person name="Tonouchi N."/>
        </authorList>
    </citation>
    <scope>NUCLEOTIDE SEQUENCE</scope>
    <source>
        <strain evidence="1">NBRC 10751</strain>
    </source>
</reference>
<evidence type="ECO:0000313" key="1">
    <source>
        <dbReference type="EMBL" id="GME84709.1"/>
    </source>
</evidence>
<sequence>MLKQCQVIGQVDKKFILIKLKVPNIISSTGTSSASDPCHHHHHHHSQQEENMTNFEGQKALVILDQHATDERINVEKMYREIVELTVLHQRPFGDSSSDNVEKKTKLDEPLTIKLGIEETEQMVRFESTLNCWGIQFQFDTTTHTDSNYADDGGFGAGCFNSDAFDNVGDDVGDGQEMFDVDKLLNVDQLISITHLPPLISNRIKRDSVLLRNGIREFLDELSTKKKQEYFMPQYQPGVQEGQGQGQGQQHTQSQSQSESPITATSTTTATTTIQSYTTTTTSSTSTCSTASSSSSSSSTKWGSTTRWTNHLSNMPELYKEIIKSKACRSSIMFGDELSKETCVLLVDKLSSCEDPFRCAHGRPSFVPLCSLAQIDDY</sequence>
<dbReference type="EMBL" id="BSXS01005702">
    <property type="protein sequence ID" value="GME84709.1"/>
    <property type="molecule type" value="Genomic_DNA"/>
</dbReference>
<gene>
    <name evidence="1" type="ORF">Amon02_000703800</name>
</gene>